<sequence>MHRNKPDQMKLLSILKNKFGYEGFREGQLDIIKDIFHGQSVLGILPTGTGKSLCYQLPAFSLEGITIVVSPLVSLMVDQVKQLKARGFKRVTAINSLLDHNQRDYILRHLHDYKLIYCSPEMLQNPYFFHRLKSLSVSLFVVDEAHCISQWGHEFRTDYLKLKDRIKELGNPAVLALSATATPQVQEDIQYFLDIPDLKKRIYPMDRPNIAFAIEHVTHWQEKVGRIVQVLKQNPVPTMIYFSSRNWCEKVSETLNQELPDSRVAYYHGGMSSEDRLLIQQQFMNHQLDVICCTSAFGMGVDKQDIRLVIHFHLPTQLESFIQEVGRAGRDGKESVSLALYTEGDEQIPLRLIEQELPTERQVEQIFGDLLKINSTSLPLKDIKEELIAKYELTETQWNFLKYQLEQQKIITGEQFHLEADVLENTCQRTLSLLRERAAIKIKKLYQFIDWIKSTGCRRKDLYRPFQESYQQPVYHCCDHCDFSFSKWNPPIQHQIEERVEGWEVELRKLFHQEA</sequence>
<accession>A0ABN1APN8</accession>
<dbReference type="PANTHER" id="PTHR13710:SF84">
    <property type="entry name" value="ATP-DEPENDENT DNA HELICASE RECS-RELATED"/>
    <property type="match status" value="1"/>
</dbReference>
<dbReference type="SMART" id="SM00490">
    <property type="entry name" value="HELICc"/>
    <property type="match status" value="1"/>
</dbReference>
<proteinExistence type="predicted"/>
<keyword evidence="3 8" id="KW-0347">Helicase</keyword>
<dbReference type="NCBIfam" id="TIGR00614">
    <property type="entry name" value="recQ_fam"/>
    <property type="match status" value="1"/>
</dbReference>
<protein>
    <submittedName>
        <fullName evidence="8">ATP-dependent DNA helicase RecQ</fullName>
    </submittedName>
</protein>
<dbReference type="EMBL" id="BAAADO010000001">
    <property type="protein sequence ID" value="GAA0481325.1"/>
    <property type="molecule type" value="Genomic_DNA"/>
</dbReference>
<feature type="domain" description="Helicase C-terminal" evidence="7">
    <location>
        <begin position="226"/>
        <end position="384"/>
    </location>
</feature>
<dbReference type="InterPro" id="IPR027417">
    <property type="entry name" value="P-loop_NTPase"/>
</dbReference>
<feature type="domain" description="Helicase ATP-binding" evidence="6">
    <location>
        <begin position="32"/>
        <end position="199"/>
    </location>
</feature>
<evidence type="ECO:0000259" key="7">
    <source>
        <dbReference type="PROSITE" id="PS51194"/>
    </source>
</evidence>
<evidence type="ECO:0000256" key="5">
    <source>
        <dbReference type="ARBA" id="ARBA00023125"/>
    </source>
</evidence>
<evidence type="ECO:0000259" key="6">
    <source>
        <dbReference type="PROSITE" id="PS51192"/>
    </source>
</evidence>
<keyword evidence="2" id="KW-0378">Hydrolase</keyword>
<dbReference type="Gene3D" id="3.40.50.300">
    <property type="entry name" value="P-loop containing nucleotide triphosphate hydrolases"/>
    <property type="match status" value="2"/>
</dbReference>
<keyword evidence="4" id="KW-0067">ATP-binding</keyword>
<dbReference type="SMART" id="SM00487">
    <property type="entry name" value="DEXDc"/>
    <property type="match status" value="1"/>
</dbReference>
<dbReference type="InterPro" id="IPR002464">
    <property type="entry name" value="DNA/RNA_helicase_DEAH_CS"/>
</dbReference>
<dbReference type="RefSeq" id="WP_343836655.1">
    <property type="nucleotide sequence ID" value="NZ_BAAADO010000001.1"/>
</dbReference>
<evidence type="ECO:0000256" key="3">
    <source>
        <dbReference type="ARBA" id="ARBA00022806"/>
    </source>
</evidence>
<evidence type="ECO:0000256" key="2">
    <source>
        <dbReference type="ARBA" id="ARBA00022801"/>
    </source>
</evidence>
<dbReference type="GO" id="GO:0004386">
    <property type="term" value="F:helicase activity"/>
    <property type="evidence" value="ECO:0007669"/>
    <property type="project" value="UniProtKB-KW"/>
</dbReference>
<dbReference type="InterPro" id="IPR014001">
    <property type="entry name" value="Helicase_ATP-bd"/>
</dbReference>
<keyword evidence="9" id="KW-1185">Reference proteome</keyword>
<dbReference type="Pfam" id="PF00270">
    <property type="entry name" value="DEAD"/>
    <property type="match status" value="1"/>
</dbReference>
<dbReference type="Pfam" id="PF00271">
    <property type="entry name" value="Helicase_C"/>
    <property type="match status" value="1"/>
</dbReference>
<dbReference type="InterPro" id="IPR001650">
    <property type="entry name" value="Helicase_C-like"/>
</dbReference>
<dbReference type="PROSITE" id="PS51192">
    <property type="entry name" value="HELICASE_ATP_BIND_1"/>
    <property type="match status" value="1"/>
</dbReference>
<evidence type="ECO:0000313" key="8">
    <source>
        <dbReference type="EMBL" id="GAA0481325.1"/>
    </source>
</evidence>
<gene>
    <name evidence="8" type="ORF">GCM10008986_02480</name>
</gene>
<comment type="caution">
    <text evidence="8">The sequence shown here is derived from an EMBL/GenBank/DDBJ whole genome shotgun (WGS) entry which is preliminary data.</text>
</comment>
<evidence type="ECO:0000256" key="1">
    <source>
        <dbReference type="ARBA" id="ARBA00022741"/>
    </source>
</evidence>
<dbReference type="Proteomes" id="UP001500880">
    <property type="component" value="Unassembled WGS sequence"/>
</dbReference>
<reference evidence="8 9" key="1">
    <citation type="journal article" date="2019" name="Int. J. Syst. Evol. Microbiol.">
        <title>The Global Catalogue of Microorganisms (GCM) 10K type strain sequencing project: providing services to taxonomists for standard genome sequencing and annotation.</title>
        <authorList>
            <consortium name="The Broad Institute Genomics Platform"/>
            <consortium name="The Broad Institute Genome Sequencing Center for Infectious Disease"/>
            <person name="Wu L."/>
            <person name="Ma J."/>
        </authorList>
    </citation>
    <scope>NUCLEOTIDE SEQUENCE [LARGE SCALE GENOMIC DNA]</scope>
    <source>
        <strain evidence="8 9">JCM 12389</strain>
    </source>
</reference>
<keyword evidence="5" id="KW-0238">DNA-binding</keyword>
<dbReference type="InterPro" id="IPR004589">
    <property type="entry name" value="DNA_helicase_ATP-dep_RecQ"/>
</dbReference>
<dbReference type="CDD" id="cd17920">
    <property type="entry name" value="DEXHc_RecQ"/>
    <property type="match status" value="1"/>
</dbReference>
<evidence type="ECO:0000313" key="9">
    <source>
        <dbReference type="Proteomes" id="UP001500880"/>
    </source>
</evidence>
<dbReference type="PANTHER" id="PTHR13710">
    <property type="entry name" value="DNA HELICASE RECQ FAMILY MEMBER"/>
    <property type="match status" value="1"/>
</dbReference>
<evidence type="ECO:0000256" key="4">
    <source>
        <dbReference type="ARBA" id="ARBA00022840"/>
    </source>
</evidence>
<name>A0ABN1APN8_9BACI</name>
<dbReference type="PROSITE" id="PS00690">
    <property type="entry name" value="DEAH_ATP_HELICASE"/>
    <property type="match status" value="1"/>
</dbReference>
<dbReference type="SUPFAM" id="SSF52540">
    <property type="entry name" value="P-loop containing nucleoside triphosphate hydrolases"/>
    <property type="match status" value="1"/>
</dbReference>
<dbReference type="InterPro" id="IPR011545">
    <property type="entry name" value="DEAD/DEAH_box_helicase_dom"/>
</dbReference>
<dbReference type="PROSITE" id="PS51194">
    <property type="entry name" value="HELICASE_CTER"/>
    <property type="match status" value="1"/>
</dbReference>
<organism evidence="8 9">
    <name type="scientific">Salinibacillus aidingensis</name>
    <dbReference type="NCBI Taxonomy" id="237684"/>
    <lineage>
        <taxon>Bacteria</taxon>
        <taxon>Bacillati</taxon>
        <taxon>Bacillota</taxon>
        <taxon>Bacilli</taxon>
        <taxon>Bacillales</taxon>
        <taxon>Bacillaceae</taxon>
        <taxon>Salinibacillus</taxon>
    </lineage>
</organism>
<keyword evidence="1" id="KW-0547">Nucleotide-binding</keyword>